<accession>A0A160TT67</accession>
<dbReference type="InterPro" id="IPR029479">
    <property type="entry name" value="Nitroreductase"/>
</dbReference>
<proteinExistence type="inferred from homology"/>
<gene>
    <name evidence="4" type="ORF">MGWOODY_XGa276</name>
</gene>
<dbReference type="PANTHER" id="PTHR43673">
    <property type="entry name" value="NAD(P)H NITROREDUCTASE YDGI-RELATED"/>
    <property type="match status" value="1"/>
</dbReference>
<protein>
    <submittedName>
        <fullName evidence="4">Nitroreductase</fullName>
    </submittedName>
</protein>
<evidence type="ECO:0000313" key="4">
    <source>
        <dbReference type="EMBL" id="CUS51940.1"/>
    </source>
</evidence>
<dbReference type="EMBL" id="CZRL01000073">
    <property type="protein sequence ID" value="CUS51940.1"/>
    <property type="molecule type" value="Genomic_DNA"/>
</dbReference>
<evidence type="ECO:0000256" key="1">
    <source>
        <dbReference type="ARBA" id="ARBA00007118"/>
    </source>
</evidence>
<dbReference type="PANTHER" id="PTHR43673:SF10">
    <property type="entry name" value="NADH DEHYDROGENASE_NAD(P)H NITROREDUCTASE XCC3605-RELATED"/>
    <property type="match status" value="1"/>
</dbReference>
<comment type="similarity">
    <text evidence="1">Belongs to the nitroreductase family.</text>
</comment>
<dbReference type="Gene3D" id="3.40.109.10">
    <property type="entry name" value="NADH Oxidase"/>
    <property type="match status" value="1"/>
</dbReference>
<dbReference type="AlphaFoldDB" id="A0A160TT67"/>
<dbReference type="InterPro" id="IPR000415">
    <property type="entry name" value="Nitroreductase-like"/>
</dbReference>
<name>A0A160TT67_9ZZZZ</name>
<evidence type="ECO:0000259" key="3">
    <source>
        <dbReference type="Pfam" id="PF00881"/>
    </source>
</evidence>
<feature type="domain" description="Nitroreductase" evidence="3">
    <location>
        <begin position="23"/>
        <end position="198"/>
    </location>
</feature>
<evidence type="ECO:0000256" key="2">
    <source>
        <dbReference type="ARBA" id="ARBA00023002"/>
    </source>
</evidence>
<organism evidence="4">
    <name type="scientific">hydrothermal vent metagenome</name>
    <dbReference type="NCBI Taxonomy" id="652676"/>
    <lineage>
        <taxon>unclassified sequences</taxon>
        <taxon>metagenomes</taxon>
        <taxon>ecological metagenomes</taxon>
    </lineage>
</organism>
<dbReference type="SUPFAM" id="SSF55469">
    <property type="entry name" value="FMN-dependent nitroreductase-like"/>
    <property type="match status" value="1"/>
</dbReference>
<dbReference type="CDD" id="cd02062">
    <property type="entry name" value="Nitro_FMN_reductase"/>
    <property type="match status" value="1"/>
</dbReference>
<dbReference type="Pfam" id="PF00881">
    <property type="entry name" value="Nitroreductase"/>
    <property type="match status" value="1"/>
</dbReference>
<sequence>MNEVDTANARQGEQHHVLTDIMRRRRSVRQFERGRKVSRDTLLSVAESARWAPTGANSQCWDLIIVDDPVVRDAVIDIFVEQSNRLFDKAKGFPAVSKAYLSNTVAIFIVVGDPRWKVAFPQHNDDTEGPDEYAANNENIYYCSLGAVIQNIQLAVTAQGLTSAWLSGGGETSTNQALSELLGYPPYLSACGTIPVGYPKKDVRLRYRRPLEQLVHWNGYAATQFRPQGMLDHYLGRLRPFLMYRNTESVEDWEDAREKCGKWYDAFNTPEPNPSGQLE</sequence>
<dbReference type="GO" id="GO:0016491">
    <property type="term" value="F:oxidoreductase activity"/>
    <property type="evidence" value="ECO:0007669"/>
    <property type="project" value="UniProtKB-KW"/>
</dbReference>
<reference evidence="4" key="1">
    <citation type="submission" date="2015-10" db="EMBL/GenBank/DDBJ databases">
        <authorList>
            <person name="Gilbert D.G."/>
        </authorList>
    </citation>
    <scope>NUCLEOTIDE SEQUENCE</scope>
</reference>
<keyword evidence="2" id="KW-0560">Oxidoreductase</keyword>